<keyword evidence="2" id="KW-1185">Reference proteome</keyword>
<comment type="caution">
    <text evidence="1">The sequence shown here is derived from an EMBL/GenBank/DDBJ whole genome shotgun (WGS) entry which is preliminary data.</text>
</comment>
<sequence>MSFRKQFTSITIYSVVIVFLMSGWLSHATPNGIVPYRILTPDIQENYFDVSGLDKYFVNSNVEQHLNHSASNNCIDVEPLECNHTPENIIDGDASCGDDFYNDAFAVYKFDRSFDGNGDDADIVYLKTNNFACCGEILVNPKSGNKCYDLTIAGPKGPGIEVVEGGTVDAANCDFSYLMSDCGNAPVVATINCVHSQHEEVSHKITFLGSTMADDDGYVYWYYKVENKINECQAVKGISHLSFGLLSQEVCCVPEATCLLEDVDLECQADFPPTETDIYSVFNVLSDCGQELTMEFEEVENEDTAEPGYELIQSITRTYTLFADGVQLAQCVQTLRNFYELPSYTRGDGLIPDDFNIEISGCMPEFENPLIISGTAPNLLTTCLGATRSNNLLVANGTFTEESTDCDWTILVEIYITNALGDLALAYSGTISGADDTPPVLTHTNSEMYPDGFDFGCEEPVEPTFIATDNCSDNLVPTVTPGEIVVDGCNRSQTWTATASDDCETPAEPISVTYNWIDAPAITYDILPQDATVSACDYTDGDFAQWVEDQETALNLGGGCEPMLSSDLGERTANACGDEITVTWTITDTCIDPIMASATYTITAPPAITYDILPQDATVSACDYTDGDFAQWVEDQETALNLGGG</sequence>
<evidence type="ECO:0000313" key="1">
    <source>
        <dbReference type="EMBL" id="MBD0833676.1"/>
    </source>
</evidence>
<dbReference type="Proteomes" id="UP000600588">
    <property type="component" value="Unassembled WGS sequence"/>
</dbReference>
<evidence type="ECO:0000313" key="2">
    <source>
        <dbReference type="Proteomes" id="UP000600588"/>
    </source>
</evidence>
<dbReference type="AlphaFoldDB" id="A0A8J6QCR0"/>
<organism evidence="1 2">
    <name type="scientific">Aestuariibaculum sediminum</name>
    <dbReference type="NCBI Taxonomy" id="2770637"/>
    <lineage>
        <taxon>Bacteria</taxon>
        <taxon>Pseudomonadati</taxon>
        <taxon>Bacteroidota</taxon>
        <taxon>Flavobacteriia</taxon>
        <taxon>Flavobacteriales</taxon>
        <taxon>Flavobacteriaceae</taxon>
    </lineage>
</organism>
<proteinExistence type="predicted"/>
<protein>
    <submittedName>
        <fullName evidence="1">Uncharacterized protein</fullName>
    </submittedName>
</protein>
<accession>A0A8J6QCR0</accession>
<reference evidence="1 2" key="1">
    <citation type="submission" date="2020-09" db="EMBL/GenBank/DDBJ databases">
        <title>TT11 complete genome.</title>
        <authorList>
            <person name="Wu Z."/>
        </authorList>
    </citation>
    <scope>NUCLEOTIDE SEQUENCE [LARGE SCALE GENOMIC DNA]</scope>
    <source>
        <strain evidence="1 2">TT11</strain>
    </source>
</reference>
<dbReference type="RefSeq" id="WP_188231457.1">
    <property type="nucleotide sequence ID" value="NZ_JACVXB010000013.1"/>
</dbReference>
<gene>
    <name evidence="1" type="ORF">ICJ83_16200</name>
</gene>
<name>A0A8J6QCR0_9FLAO</name>
<dbReference type="EMBL" id="JACVXB010000013">
    <property type="protein sequence ID" value="MBD0833676.1"/>
    <property type="molecule type" value="Genomic_DNA"/>
</dbReference>
<feature type="non-terminal residue" evidence="1">
    <location>
        <position position="645"/>
    </location>
</feature>